<feature type="region of interest" description="Disordered" evidence="1">
    <location>
        <begin position="264"/>
        <end position="290"/>
    </location>
</feature>
<reference evidence="2" key="1">
    <citation type="submission" date="2020-04" db="EMBL/GenBank/DDBJ databases">
        <title>Draft genome resource of the tomato pathogen Pseudocercospora fuligena.</title>
        <authorList>
            <person name="Zaccaron A."/>
        </authorList>
    </citation>
    <scope>NUCLEOTIDE SEQUENCE</scope>
    <source>
        <strain evidence="2">PF001</strain>
    </source>
</reference>
<evidence type="ECO:0000256" key="1">
    <source>
        <dbReference type="SAM" id="MobiDB-lite"/>
    </source>
</evidence>
<comment type="caution">
    <text evidence="2">The sequence shown here is derived from an EMBL/GenBank/DDBJ whole genome shotgun (WGS) entry which is preliminary data.</text>
</comment>
<feature type="compositionally biased region" description="Polar residues" evidence="1">
    <location>
        <begin position="264"/>
        <end position="273"/>
    </location>
</feature>
<dbReference type="GO" id="GO:0001164">
    <property type="term" value="F:RNA polymerase I core promoter sequence-specific DNA binding"/>
    <property type="evidence" value="ECO:0007669"/>
    <property type="project" value="InterPro"/>
</dbReference>
<feature type="compositionally biased region" description="Basic and acidic residues" evidence="1">
    <location>
        <begin position="37"/>
        <end position="55"/>
    </location>
</feature>
<sequence length="418" mass="47331">MPSFAPVYRTPASHQSFLTREQKSERKRKRDADDSDEHVQDEQDPVVKVERDQTEPRVPYPVNKKDQYYVAGWSREEPLPGGNFPHAAVKVSPQEPLSVETELAHSNPPIYTPKQTSDDPSTSLRRRHLDNLTAILHKCMLDNDWQRASRTWGLILRTSLDGNGPDIRQHGRWMIGAELLMRRDQAHETRAQQSAGNDDHELSTSSPVISDQGFRLARDYYERLILQYPHRHNTPPSAFSAKVVYPALFNIWIYEVQDRSRRAQTATGTTSDTSELDDVQSLKSATSEQRRGFHQVKARELTEALPISHRLDSLIDAPPYDTMAELLEIRAALSLWMSDLHKALANLDIESPDGASDQDDAAELQVSKSQHQMMAGQERSKAVSMLQKMSIKGMELSDVSLTILEEEEALADASRDET</sequence>
<keyword evidence="3" id="KW-1185">Reference proteome</keyword>
<dbReference type="Pfam" id="PF04090">
    <property type="entry name" value="Rrn11"/>
    <property type="match status" value="1"/>
</dbReference>
<accession>A0A8H6VLN0</accession>
<dbReference type="GO" id="GO:0070860">
    <property type="term" value="C:RNA polymerase I core factor complex"/>
    <property type="evidence" value="ECO:0007669"/>
    <property type="project" value="TreeGrafter"/>
</dbReference>
<dbReference type="OrthoDB" id="2159786at2759"/>
<dbReference type="AlphaFoldDB" id="A0A8H6VLN0"/>
<proteinExistence type="predicted"/>
<dbReference type="PANTHER" id="PTHR28244:SF1">
    <property type="entry name" value="RNA POLYMERASE I-SPECIFIC TRANSCRIPTION INITIATION FACTOR RRN11"/>
    <property type="match status" value="1"/>
</dbReference>
<gene>
    <name evidence="2" type="ORF">HII31_06003</name>
</gene>
<evidence type="ECO:0000313" key="2">
    <source>
        <dbReference type="EMBL" id="KAF7192644.1"/>
    </source>
</evidence>
<dbReference type="EMBL" id="JABCIY010000115">
    <property type="protein sequence ID" value="KAF7192644.1"/>
    <property type="molecule type" value="Genomic_DNA"/>
</dbReference>
<organism evidence="2 3">
    <name type="scientific">Pseudocercospora fuligena</name>
    <dbReference type="NCBI Taxonomy" id="685502"/>
    <lineage>
        <taxon>Eukaryota</taxon>
        <taxon>Fungi</taxon>
        <taxon>Dikarya</taxon>
        <taxon>Ascomycota</taxon>
        <taxon>Pezizomycotina</taxon>
        <taxon>Dothideomycetes</taxon>
        <taxon>Dothideomycetidae</taxon>
        <taxon>Mycosphaerellales</taxon>
        <taxon>Mycosphaerellaceae</taxon>
        <taxon>Pseudocercospora</taxon>
    </lineage>
</organism>
<name>A0A8H6VLN0_9PEZI</name>
<dbReference type="PANTHER" id="PTHR28244">
    <property type="entry name" value="RNA POLYMERASE I-SPECIFIC TRANSCRIPTION INITIATION FACTOR RRN11"/>
    <property type="match status" value="1"/>
</dbReference>
<feature type="region of interest" description="Disordered" evidence="1">
    <location>
        <begin position="1"/>
        <end position="63"/>
    </location>
</feature>
<evidence type="ECO:0000313" key="3">
    <source>
        <dbReference type="Proteomes" id="UP000660729"/>
    </source>
</evidence>
<dbReference type="Proteomes" id="UP000660729">
    <property type="component" value="Unassembled WGS sequence"/>
</dbReference>
<feature type="region of interest" description="Disordered" evidence="1">
    <location>
        <begin position="185"/>
        <end position="207"/>
    </location>
</feature>
<dbReference type="GO" id="GO:0017025">
    <property type="term" value="F:TBP-class protein binding"/>
    <property type="evidence" value="ECO:0007669"/>
    <property type="project" value="TreeGrafter"/>
</dbReference>
<dbReference type="GO" id="GO:0001181">
    <property type="term" value="F:RNA polymerase I general transcription initiation factor activity"/>
    <property type="evidence" value="ECO:0007669"/>
    <property type="project" value="InterPro"/>
</dbReference>
<dbReference type="InterPro" id="IPR007224">
    <property type="entry name" value="TIF_Rrn11"/>
</dbReference>
<dbReference type="GO" id="GO:0042790">
    <property type="term" value="P:nucleolar large rRNA transcription by RNA polymerase I"/>
    <property type="evidence" value="ECO:0007669"/>
    <property type="project" value="TreeGrafter"/>
</dbReference>
<dbReference type="InterPro" id="IPR053029">
    <property type="entry name" value="RNA_pol_I-specific_init_factor"/>
</dbReference>
<protein>
    <submittedName>
        <fullName evidence="2">Uncharacterized protein</fullName>
    </submittedName>
</protein>